<reference evidence="2 3" key="1">
    <citation type="submission" date="2022-03" db="EMBL/GenBank/DDBJ databases">
        <authorList>
            <person name="Nunn A."/>
            <person name="Chopra R."/>
            <person name="Nunn A."/>
            <person name="Contreras Garrido A."/>
        </authorList>
    </citation>
    <scope>NUCLEOTIDE SEQUENCE [LARGE SCALE GENOMIC DNA]</scope>
</reference>
<organism evidence="2 3">
    <name type="scientific">Thlaspi arvense</name>
    <name type="common">Field penny-cress</name>
    <dbReference type="NCBI Taxonomy" id="13288"/>
    <lineage>
        <taxon>Eukaryota</taxon>
        <taxon>Viridiplantae</taxon>
        <taxon>Streptophyta</taxon>
        <taxon>Embryophyta</taxon>
        <taxon>Tracheophyta</taxon>
        <taxon>Spermatophyta</taxon>
        <taxon>Magnoliopsida</taxon>
        <taxon>eudicotyledons</taxon>
        <taxon>Gunneridae</taxon>
        <taxon>Pentapetalae</taxon>
        <taxon>rosids</taxon>
        <taxon>malvids</taxon>
        <taxon>Brassicales</taxon>
        <taxon>Brassicaceae</taxon>
        <taxon>Thlaspideae</taxon>
        <taxon>Thlaspi</taxon>
    </lineage>
</organism>
<protein>
    <recommendedName>
        <fullName evidence="1">F-box associated beta-propeller type 1 domain-containing protein</fullName>
    </recommendedName>
</protein>
<dbReference type="Pfam" id="PF07734">
    <property type="entry name" value="FBA_1"/>
    <property type="match status" value="2"/>
</dbReference>
<keyword evidence="3" id="KW-1185">Reference proteome</keyword>
<evidence type="ECO:0000313" key="3">
    <source>
        <dbReference type="Proteomes" id="UP000836841"/>
    </source>
</evidence>
<name>A0AAU9S2D0_THLAR</name>
<dbReference type="EMBL" id="OU466859">
    <property type="protein sequence ID" value="CAH2053519.1"/>
    <property type="molecule type" value="Genomic_DNA"/>
</dbReference>
<feature type="non-terminal residue" evidence="2">
    <location>
        <position position="1"/>
    </location>
</feature>
<gene>
    <name evidence="2" type="ORF">TAV2_LOCUS11346</name>
</gene>
<evidence type="ECO:0000259" key="1">
    <source>
        <dbReference type="Pfam" id="PF07734"/>
    </source>
</evidence>
<dbReference type="AlphaFoldDB" id="A0AAU9S2D0"/>
<dbReference type="Proteomes" id="UP000836841">
    <property type="component" value="Chromosome 3"/>
</dbReference>
<dbReference type="InterPro" id="IPR006527">
    <property type="entry name" value="F-box-assoc_dom_typ1"/>
</dbReference>
<evidence type="ECO:0000313" key="2">
    <source>
        <dbReference type="EMBL" id="CAH2053519.1"/>
    </source>
</evidence>
<sequence length="107" mass="12439">EFICYKILWFGDGCHLNVPHRISQFEIYRLNSNSWKVVDGSPEWYIKFDQRSDKDRVNPTRNIAYIIGNNGYFKQVDLGESAHRDCCPFVCSYLPSSIQIKQAACNV</sequence>
<proteinExistence type="predicted"/>
<accession>A0AAU9S2D0</accession>
<feature type="domain" description="F-box associated beta-propeller type 1" evidence="1">
    <location>
        <begin position="4"/>
        <end position="50"/>
    </location>
</feature>
<feature type="non-terminal residue" evidence="2">
    <location>
        <position position="107"/>
    </location>
</feature>
<feature type="domain" description="F-box associated beta-propeller type 1" evidence="1">
    <location>
        <begin position="60"/>
        <end position="100"/>
    </location>
</feature>